<dbReference type="SUPFAM" id="SSF55021">
    <property type="entry name" value="ACT-like"/>
    <property type="match status" value="2"/>
</dbReference>
<evidence type="ECO:0000256" key="2">
    <source>
        <dbReference type="ARBA" id="ARBA00005025"/>
    </source>
</evidence>
<dbReference type="NCBIfam" id="TIGR00119">
    <property type="entry name" value="acolac_sm"/>
    <property type="match status" value="1"/>
</dbReference>
<dbReference type="GO" id="GO:0005829">
    <property type="term" value="C:cytosol"/>
    <property type="evidence" value="ECO:0007669"/>
    <property type="project" value="TreeGrafter"/>
</dbReference>
<dbReference type="Pfam" id="PF22629">
    <property type="entry name" value="ACT_AHAS_ss"/>
    <property type="match status" value="1"/>
</dbReference>
<evidence type="ECO:0000256" key="1">
    <source>
        <dbReference type="ARBA" id="ARBA00004974"/>
    </source>
</evidence>
<dbReference type="FunFam" id="3.30.70.1150:FF:000001">
    <property type="entry name" value="Acetolactate synthase small subunit"/>
    <property type="match status" value="1"/>
</dbReference>
<proteinExistence type="inferred from homology"/>
<comment type="function">
    <text evidence="8">Catalyzes the conversion of 2 pyruvate molecules into acetolactate in the first common step of the biosynthetic pathway of the branched-amino acids such as leucine, isoleucine, and valine.</text>
</comment>
<dbReference type="UniPathway" id="UPA00047">
    <property type="reaction ID" value="UER00055"/>
</dbReference>
<dbReference type="InterPro" id="IPR004789">
    <property type="entry name" value="Acetalactate_synth_ssu"/>
</dbReference>
<organism evidence="10 11">
    <name type="scientific">Roseburia faecis</name>
    <dbReference type="NCBI Taxonomy" id="301302"/>
    <lineage>
        <taxon>Bacteria</taxon>
        <taxon>Bacillati</taxon>
        <taxon>Bacillota</taxon>
        <taxon>Clostridia</taxon>
        <taxon>Lachnospirales</taxon>
        <taxon>Lachnospiraceae</taxon>
        <taxon>Roseburia</taxon>
    </lineage>
</organism>
<dbReference type="Gene3D" id="3.30.70.1150">
    <property type="entry name" value="ACT-like. Chain A, domain 2"/>
    <property type="match status" value="1"/>
</dbReference>
<evidence type="ECO:0000256" key="4">
    <source>
        <dbReference type="ARBA" id="ARBA00011744"/>
    </source>
</evidence>
<protein>
    <recommendedName>
        <fullName evidence="8">Acetolactate synthase small subunit</fullName>
        <shortName evidence="8">AHAS</shortName>
        <shortName evidence="8">ALS</shortName>
        <ecNumber evidence="8">2.2.1.6</ecNumber>
    </recommendedName>
    <alternativeName>
        <fullName evidence="8">Acetohydroxy-acid synthase small subunit</fullName>
    </alternativeName>
</protein>
<feature type="domain" description="ACT" evidence="9">
    <location>
        <begin position="5"/>
        <end position="79"/>
    </location>
</feature>
<evidence type="ECO:0000259" key="9">
    <source>
        <dbReference type="PROSITE" id="PS51671"/>
    </source>
</evidence>
<evidence type="ECO:0000256" key="5">
    <source>
        <dbReference type="ARBA" id="ARBA00022605"/>
    </source>
</evidence>
<evidence type="ECO:0000256" key="6">
    <source>
        <dbReference type="ARBA" id="ARBA00023304"/>
    </source>
</evidence>
<comment type="similarity">
    <text evidence="3 8">Belongs to the acetolactate synthase small subunit family.</text>
</comment>
<dbReference type="Gene3D" id="3.30.70.260">
    <property type="match status" value="1"/>
</dbReference>
<dbReference type="GO" id="GO:0009099">
    <property type="term" value="P:L-valine biosynthetic process"/>
    <property type="evidence" value="ECO:0007669"/>
    <property type="project" value="UniProtKB-UniRule"/>
</dbReference>
<dbReference type="InterPro" id="IPR039557">
    <property type="entry name" value="AHAS_ACT"/>
</dbReference>
<name>A0A173RLI9_9FIRM</name>
<evidence type="ECO:0000313" key="11">
    <source>
        <dbReference type="Proteomes" id="UP000095495"/>
    </source>
</evidence>
<gene>
    <name evidence="10" type="primary">ilvH_1</name>
    <name evidence="10" type="ORF">ERS852420_00676</name>
</gene>
<dbReference type="GO" id="GO:0009097">
    <property type="term" value="P:isoleucine biosynthetic process"/>
    <property type="evidence" value="ECO:0007669"/>
    <property type="project" value="UniProtKB-UniRule"/>
</dbReference>
<dbReference type="InterPro" id="IPR019455">
    <property type="entry name" value="Acetolactate_synth_ssu_C"/>
</dbReference>
<evidence type="ECO:0000313" key="10">
    <source>
        <dbReference type="EMBL" id="CUM78625.1"/>
    </source>
</evidence>
<dbReference type="PANTHER" id="PTHR30239:SF0">
    <property type="entry name" value="ACETOLACTATE SYNTHASE SMALL SUBUNIT 1, CHLOROPLASTIC"/>
    <property type="match status" value="1"/>
</dbReference>
<dbReference type="PROSITE" id="PS51671">
    <property type="entry name" value="ACT"/>
    <property type="match status" value="1"/>
</dbReference>
<dbReference type="NCBIfam" id="NF008864">
    <property type="entry name" value="PRK11895.1"/>
    <property type="match status" value="1"/>
</dbReference>
<dbReference type="InterPro" id="IPR054480">
    <property type="entry name" value="AHAS_small-like_ACT"/>
</dbReference>
<dbReference type="Proteomes" id="UP000095495">
    <property type="component" value="Unassembled WGS sequence"/>
</dbReference>
<keyword evidence="6 8" id="KW-0100">Branched-chain amino acid biosynthesis</keyword>
<dbReference type="UniPathway" id="UPA00049">
    <property type="reaction ID" value="UER00059"/>
</dbReference>
<dbReference type="Pfam" id="PF10369">
    <property type="entry name" value="ALS_ss_C"/>
    <property type="match status" value="1"/>
</dbReference>
<reference evidence="10 11" key="1">
    <citation type="submission" date="2015-09" db="EMBL/GenBank/DDBJ databases">
        <authorList>
            <consortium name="Pathogen Informatics"/>
        </authorList>
    </citation>
    <scope>NUCLEOTIDE SEQUENCE [LARGE SCALE GENOMIC DNA]</scope>
    <source>
        <strain evidence="10 11">2789STDY5608863</strain>
    </source>
</reference>
<dbReference type="InterPro" id="IPR045865">
    <property type="entry name" value="ACT-like_dom_sf"/>
</dbReference>
<dbReference type="InterPro" id="IPR027271">
    <property type="entry name" value="Acetolactate_synth/TF_NikR_C"/>
</dbReference>
<keyword evidence="8 10" id="KW-0808">Transferase</keyword>
<comment type="pathway">
    <text evidence="2 8">Amino-acid biosynthesis; L-valine biosynthesis; L-valine from pyruvate: step 1/4.</text>
</comment>
<evidence type="ECO:0000256" key="3">
    <source>
        <dbReference type="ARBA" id="ARBA00006341"/>
    </source>
</evidence>
<dbReference type="RefSeq" id="WP_022045884.1">
    <property type="nucleotide sequence ID" value="NZ_CP184331.1"/>
</dbReference>
<comment type="subunit">
    <text evidence="4 8">Dimer of large and small chains.</text>
</comment>
<dbReference type="GO" id="GO:1990610">
    <property type="term" value="F:acetolactate synthase regulator activity"/>
    <property type="evidence" value="ECO:0007669"/>
    <property type="project" value="UniProtKB-UniRule"/>
</dbReference>
<dbReference type="InterPro" id="IPR002912">
    <property type="entry name" value="ACT_dom"/>
</dbReference>
<dbReference type="EC" id="2.2.1.6" evidence="8"/>
<comment type="pathway">
    <text evidence="1 8">Amino-acid biosynthesis; L-isoleucine biosynthesis; L-isoleucine from 2-oxobutanoate: step 1/4.</text>
</comment>
<keyword evidence="5 8" id="KW-0028">Amino-acid biosynthesis</keyword>
<dbReference type="CDD" id="cd04878">
    <property type="entry name" value="ACT_AHAS"/>
    <property type="match status" value="1"/>
</dbReference>
<sequence length="166" mass="18554">MRRQALSLLVENNPGVTSRISGLFSRRGYNIDSFSSGVTADPKYTRITIVASGDELILDQIEKQLLKLEDVLDIKKLEPGLSVTRELILVKIRAKDNERQPIMNVTEIFHGKIVDVTNDSMVIQLVGHQDKLDAFLDLLDGYEILELARTGITGLTRGSSDVRFLD</sequence>
<dbReference type="PANTHER" id="PTHR30239">
    <property type="entry name" value="ACETOLACTATE SYNTHASE SMALL SUBUNIT"/>
    <property type="match status" value="1"/>
</dbReference>
<dbReference type="EMBL" id="CYXV01000002">
    <property type="protein sequence ID" value="CUM78625.1"/>
    <property type="molecule type" value="Genomic_DNA"/>
</dbReference>
<evidence type="ECO:0000256" key="7">
    <source>
        <dbReference type="ARBA" id="ARBA00048670"/>
    </source>
</evidence>
<dbReference type="GO" id="GO:0003984">
    <property type="term" value="F:acetolactate synthase activity"/>
    <property type="evidence" value="ECO:0007669"/>
    <property type="project" value="UniProtKB-UniRule"/>
</dbReference>
<accession>A0A173RLI9</accession>
<dbReference type="AlphaFoldDB" id="A0A173RLI9"/>
<evidence type="ECO:0000256" key="8">
    <source>
        <dbReference type="RuleBase" id="RU368092"/>
    </source>
</evidence>
<dbReference type="GeneID" id="99746104"/>
<comment type="catalytic activity">
    <reaction evidence="7 8">
        <text>2 pyruvate + H(+) = (2S)-2-acetolactate + CO2</text>
        <dbReference type="Rhea" id="RHEA:25249"/>
        <dbReference type="ChEBI" id="CHEBI:15361"/>
        <dbReference type="ChEBI" id="CHEBI:15378"/>
        <dbReference type="ChEBI" id="CHEBI:16526"/>
        <dbReference type="ChEBI" id="CHEBI:58476"/>
        <dbReference type="EC" id="2.2.1.6"/>
    </reaction>
</comment>